<dbReference type="RefSeq" id="WP_042560291.1">
    <property type="nucleotide sequence ID" value="NZ_JAGYHF010000001.1"/>
</dbReference>
<sequence length="94" mass="10510">MRPLTEAWSGLSTGALGIWIFMEWADVILLKPVVGVPELKRNHLSCRVKLVELNRIGKGQLADINMVLVRCRVIALGYLVCAVMQNRDLVLLNP</sequence>
<protein>
    <submittedName>
        <fullName evidence="1">Uncharacterized protein</fullName>
    </submittedName>
</protein>
<keyword evidence="2" id="KW-1185">Reference proteome</keyword>
<evidence type="ECO:0000313" key="1">
    <source>
        <dbReference type="EMBL" id="MBS4076776.1"/>
    </source>
</evidence>
<gene>
    <name evidence="1" type="ORF">KFS80_00525</name>
</gene>
<reference evidence="1 2" key="1">
    <citation type="submission" date="2021-04" db="EMBL/GenBank/DDBJ databases">
        <title>Pseudomonas rustica sp. nov. isolated from raw milk.</title>
        <authorList>
            <person name="Fiedler G."/>
            <person name="Gieschler S."/>
            <person name="Kabisch J."/>
            <person name="Grimmler C."/>
            <person name="Brinks E."/>
            <person name="Wagner N."/>
            <person name="Hetzer B."/>
            <person name="Franz C.M.A.P."/>
            <person name="Boehnlein C."/>
        </authorList>
    </citation>
    <scope>NUCLEOTIDE SEQUENCE [LARGE SCALE GENOMIC DNA]</scope>
    <source>
        <strain evidence="1 2">MBT-4</strain>
    </source>
</reference>
<dbReference type="Proteomes" id="UP000676035">
    <property type="component" value="Unassembled WGS sequence"/>
</dbReference>
<organism evidence="1 2">
    <name type="scientific">Pseudomonas rustica</name>
    <dbReference type="NCBI Taxonomy" id="2827099"/>
    <lineage>
        <taxon>Bacteria</taxon>
        <taxon>Pseudomonadati</taxon>
        <taxon>Pseudomonadota</taxon>
        <taxon>Gammaproteobacteria</taxon>
        <taxon>Pseudomonadales</taxon>
        <taxon>Pseudomonadaceae</taxon>
        <taxon>Pseudomonas</taxon>
    </lineage>
</organism>
<name>A0ABS5MRW6_9PSED</name>
<proteinExistence type="predicted"/>
<accession>A0ABS5MRW6</accession>
<dbReference type="EMBL" id="JAGYHF010000001">
    <property type="protein sequence ID" value="MBS4076776.1"/>
    <property type="molecule type" value="Genomic_DNA"/>
</dbReference>
<evidence type="ECO:0000313" key="2">
    <source>
        <dbReference type="Proteomes" id="UP000676035"/>
    </source>
</evidence>
<comment type="caution">
    <text evidence="1">The sequence shown here is derived from an EMBL/GenBank/DDBJ whole genome shotgun (WGS) entry which is preliminary data.</text>
</comment>